<dbReference type="InterPro" id="IPR018485">
    <property type="entry name" value="FGGY_C"/>
</dbReference>
<evidence type="ECO:0000256" key="3">
    <source>
        <dbReference type="ARBA" id="ARBA00022777"/>
    </source>
</evidence>
<dbReference type="InterPro" id="IPR043129">
    <property type="entry name" value="ATPase_NBD"/>
</dbReference>
<dbReference type="PANTHER" id="PTHR43435:SF4">
    <property type="entry name" value="FGGY CARBOHYDRATE KINASE DOMAIN-CONTAINING PROTEIN"/>
    <property type="match status" value="1"/>
</dbReference>
<keyword evidence="5 7" id="KW-0054">Arabinose catabolism</keyword>
<proteinExistence type="inferred from homology"/>
<evidence type="ECO:0000313" key="13">
    <source>
        <dbReference type="Proteomes" id="UP000823937"/>
    </source>
</evidence>
<reference evidence="12" key="1">
    <citation type="journal article" date="2021" name="PeerJ">
        <title>Extensive microbial diversity within the chicken gut microbiome revealed by metagenomics and culture.</title>
        <authorList>
            <person name="Gilroy R."/>
            <person name="Ravi A."/>
            <person name="Getino M."/>
            <person name="Pursley I."/>
            <person name="Horton D.L."/>
            <person name="Alikhan N.F."/>
            <person name="Baker D."/>
            <person name="Gharbi K."/>
            <person name="Hall N."/>
            <person name="Watson M."/>
            <person name="Adriaenssens E.M."/>
            <person name="Foster-Nyarko E."/>
            <person name="Jarju S."/>
            <person name="Secka A."/>
            <person name="Antonio M."/>
            <person name="Oren A."/>
            <person name="Chaudhuri R.R."/>
            <person name="La Ragione R."/>
            <person name="Hildebrand F."/>
            <person name="Pallen M.J."/>
        </authorList>
    </citation>
    <scope>NUCLEOTIDE SEQUENCE</scope>
    <source>
        <strain evidence="12">CHK169-2315</strain>
    </source>
</reference>
<dbReference type="GO" id="GO:0008741">
    <property type="term" value="F:ribulokinase activity"/>
    <property type="evidence" value="ECO:0007669"/>
    <property type="project" value="UniProtKB-UniRule"/>
</dbReference>
<dbReference type="GO" id="GO:0019150">
    <property type="term" value="F:D-ribulokinase activity"/>
    <property type="evidence" value="ECO:0007669"/>
    <property type="project" value="TreeGrafter"/>
</dbReference>
<keyword evidence="2 7" id="KW-0547">Nucleotide-binding</keyword>
<comment type="catalytic activity">
    <reaction evidence="7">
        <text>D-ribulose + ATP = D-ribulose 5-phosphate + ADP + H(+)</text>
        <dbReference type="Rhea" id="RHEA:17601"/>
        <dbReference type="ChEBI" id="CHEBI:15378"/>
        <dbReference type="ChEBI" id="CHEBI:17173"/>
        <dbReference type="ChEBI" id="CHEBI:30616"/>
        <dbReference type="ChEBI" id="CHEBI:58121"/>
        <dbReference type="ChEBI" id="CHEBI:456216"/>
        <dbReference type="EC" id="2.7.1.16"/>
    </reaction>
</comment>
<organism evidence="12 13">
    <name type="scientific">Candidatus Pseudogracilibacillus intestinigallinarum</name>
    <dbReference type="NCBI Taxonomy" id="2838742"/>
    <lineage>
        <taxon>Bacteria</taxon>
        <taxon>Bacillati</taxon>
        <taxon>Bacillota</taxon>
        <taxon>Bacilli</taxon>
        <taxon>Bacillales</taxon>
        <taxon>Bacillaceae</taxon>
        <taxon>Pseudogracilibacillus</taxon>
    </lineage>
</organism>
<evidence type="ECO:0000313" key="12">
    <source>
        <dbReference type="EMBL" id="HIV75478.1"/>
    </source>
</evidence>
<dbReference type="PIRSF" id="PIRSF000538">
    <property type="entry name" value="GlpK"/>
    <property type="match status" value="1"/>
</dbReference>
<dbReference type="GO" id="GO:0019569">
    <property type="term" value="P:L-arabinose catabolic process to D-xylulose 5-phosphate"/>
    <property type="evidence" value="ECO:0007669"/>
    <property type="project" value="UniProtKB-UniRule"/>
</dbReference>
<keyword evidence="1 7" id="KW-0808">Transferase</keyword>
<gene>
    <name evidence="7" type="primary">araB</name>
    <name evidence="12" type="ORF">H9895_10400</name>
</gene>
<evidence type="ECO:0000256" key="9">
    <source>
        <dbReference type="RuleBase" id="RU003455"/>
    </source>
</evidence>
<protein>
    <recommendedName>
        <fullName evidence="7 8">Ribulokinase</fullName>
        <ecNumber evidence="7 8">2.7.1.16</ecNumber>
    </recommendedName>
</protein>
<evidence type="ECO:0000259" key="10">
    <source>
        <dbReference type="Pfam" id="PF00370"/>
    </source>
</evidence>
<keyword evidence="4 7" id="KW-0067">ATP-binding</keyword>
<dbReference type="EC" id="2.7.1.16" evidence="7 8"/>
<accession>A0A9D1TL57</accession>
<keyword evidence="6 7" id="KW-0119">Carbohydrate metabolism</keyword>
<evidence type="ECO:0000256" key="4">
    <source>
        <dbReference type="ARBA" id="ARBA00022840"/>
    </source>
</evidence>
<dbReference type="NCBIfam" id="NF003154">
    <property type="entry name" value="PRK04123.1"/>
    <property type="match status" value="1"/>
</dbReference>
<dbReference type="SUPFAM" id="SSF53067">
    <property type="entry name" value="Actin-like ATPase domain"/>
    <property type="match status" value="2"/>
</dbReference>
<dbReference type="HAMAP" id="MF_00520">
    <property type="entry name" value="Ribulokinase"/>
    <property type="match status" value="1"/>
</dbReference>
<dbReference type="GO" id="GO:0005524">
    <property type="term" value="F:ATP binding"/>
    <property type="evidence" value="ECO:0007669"/>
    <property type="project" value="UniProtKB-UniRule"/>
</dbReference>
<evidence type="ECO:0000259" key="11">
    <source>
        <dbReference type="Pfam" id="PF02782"/>
    </source>
</evidence>
<name>A0A9D1TL57_9BACI</name>
<evidence type="ECO:0000256" key="6">
    <source>
        <dbReference type="ARBA" id="ARBA00023277"/>
    </source>
</evidence>
<dbReference type="InterPro" id="IPR018484">
    <property type="entry name" value="FGGY_N"/>
</dbReference>
<dbReference type="Proteomes" id="UP000823937">
    <property type="component" value="Unassembled WGS sequence"/>
</dbReference>
<comment type="catalytic activity">
    <reaction evidence="7 9">
        <text>L-ribulose + ATP = L-ribulose 5-phosphate + ADP + H(+)</text>
        <dbReference type="Rhea" id="RHEA:22072"/>
        <dbReference type="ChEBI" id="CHEBI:15378"/>
        <dbReference type="ChEBI" id="CHEBI:16880"/>
        <dbReference type="ChEBI" id="CHEBI:30616"/>
        <dbReference type="ChEBI" id="CHEBI:58226"/>
        <dbReference type="ChEBI" id="CHEBI:456216"/>
        <dbReference type="EC" id="2.7.1.16"/>
    </reaction>
</comment>
<evidence type="ECO:0000256" key="1">
    <source>
        <dbReference type="ARBA" id="ARBA00022679"/>
    </source>
</evidence>
<dbReference type="Pfam" id="PF02782">
    <property type="entry name" value="FGGY_C"/>
    <property type="match status" value="1"/>
</dbReference>
<dbReference type="GO" id="GO:0005737">
    <property type="term" value="C:cytoplasm"/>
    <property type="evidence" value="ECO:0007669"/>
    <property type="project" value="TreeGrafter"/>
</dbReference>
<evidence type="ECO:0000256" key="7">
    <source>
        <dbReference type="HAMAP-Rule" id="MF_00520"/>
    </source>
</evidence>
<evidence type="ECO:0000256" key="8">
    <source>
        <dbReference type="NCBIfam" id="TIGR01234"/>
    </source>
</evidence>
<dbReference type="NCBIfam" id="TIGR01234">
    <property type="entry name" value="L-ribulokinase"/>
    <property type="match status" value="1"/>
</dbReference>
<keyword evidence="3 7" id="KW-0418">Kinase</keyword>
<dbReference type="PANTHER" id="PTHR43435">
    <property type="entry name" value="RIBULOKINASE"/>
    <property type="match status" value="1"/>
</dbReference>
<sequence length="550" mass="60225">MGRYAIGIDFGTGSGRVIVMNVQTGEVVATDVTEYRHGVITDTLPNGAAITKRETALQHPLDYIEVLETSIPASIQKANIEKEDIIGIGLDFTSCTILPVKEDFSPLCLDKKWESEPNAWLKLWKHHAAQEQATKINELAKVRGESWLPRYGGIISSEWMLPKVLEVLENSPEVYDATTFFVEAADWLTFQMTNSFKRNSCAAGFKGTWHEEEGYVSEDFLGALHPKLASLYKTKLGGEVASVGELAGRLTEEFAERVGLQAGIPVAMGIIDAHAGVPGAGVATPNKMVLVMGTSTCHMLLSKEEKNVPGISGVVKDSIIPNYYAYEAGQAAVGDIFAWFVKENVPAYIVEEANTRNISVHELLEEKATKLGPGANGLLALDWHNGCRTPLVDAKLSSVFIGQTLATKPEEMYRALIEATAFGTKLIIETFQKEGILIEELIACGGLPQRNKLLMQIYADVTGKPISVSASDITPAIGSAMYGAVVAGSKNGGYDYIEDACEKMVPPTQTIYTPNQVNVTKYEEIFAYYKQMVHFFGVEQKEMMEYLKQL</sequence>
<dbReference type="Pfam" id="PF00370">
    <property type="entry name" value="FGGY_N"/>
    <property type="match status" value="1"/>
</dbReference>
<dbReference type="EMBL" id="DXHX01000145">
    <property type="protein sequence ID" value="HIV75478.1"/>
    <property type="molecule type" value="Genomic_DNA"/>
</dbReference>
<comment type="pathway">
    <text evidence="7 9">Carbohydrate degradation; L-arabinose degradation via L-ribulose; D-xylulose 5-phosphate from L-arabinose (bacterial route): step 2/3.</text>
</comment>
<reference evidence="12" key="2">
    <citation type="submission" date="2021-04" db="EMBL/GenBank/DDBJ databases">
        <authorList>
            <person name="Gilroy R."/>
        </authorList>
    </citation>
    <scope>NUCLEOTIDE SEQUENCE</scope>
    <source>
        <strain evidence="12">CHK169-2315</strain>
    </source>
</reference>
<dbReference type="Gene3D" id="3.30.420.40">
    <property type="match status" value="2"/>
</dbReference>
<feature type="domain" description="Carbohydrate kinase FGGY N-terminal" evidence="10">
    <location>
        <begin position="4"/>
        <end position="277"/>
    </location>
</feature>
<dbReference type="InterPro" id="IPR005929">
    <property type="entry name" value="Ribulokinase"/>
</dbReference>
<comment type="similarity">
    <text evidence="7 9">Belongs to the ribulokinase family.</text>
</comment>
<comment type="caution">
    <text evidence="12">The sequence shown here is derived from an EMBL/GenBank/DDBJ whole genome shotgun (WGS) entry which is preliminary data.</text>
</comment>
<dbReference type="InterPro" id="IPR000577">
    <property type="entry name" value="Carb_kinase_FGGY"/>
</dbReference>
<evidence type="ECO:0000256" key="2">
    <source>
        <dbReference type="ARBA" id="ARBA00022741"/>
    </source>
</evidence>
<dbReference type="CDD" id="cd07781">
    <property type="entry name" value="ASKHA_NBD_FGGY_L-RBK"/>
    <property type="match status" value="1"/>
</dbReference>
<evidence type="ECO:0000256" key="5">
    <source>
        <dbReference type="ARBA" id="ARBA00022935"/>
    </source>
</evidence>
<dbReference type="AlphaFoldDB" id="A0A9D1TL57"/>
<feature type="domain" description="Carbohydrate kinase FGGY C-terminal" evidence="11">
    <location>
        <begin position="289"/>
        <end position="485"/>
    </location>
</feature>